<dbReference type="HOGENOM" id="CLU_301833_0_0_9"/>
<accession>R3WCM6</accession>
<reference evidence="2 3" key="1">
    <citation type="submission" date="2013-02" db="EMBL/GenBank/DDBJ databases">
        <title>The Genome Sequence of Enterococcus phoeniculicola BAA-412.</title>
        <authorList>
            <consortium name="The Broad Institute Genome Sequencing Platform"/>
            <consortium name="The Broad Institute Genome Sequencing Center for Infectious Disease"/>
            <person name="Earl A.M."/>
            <person name="Gilmore M.S."/>
            <person name="Lebreton F."/>
            <person name="Walker B."/>
            <person name="Young S.K."/>
            <person name="Zeng Q."/>
            <person name="Gargeya S."/>
            <person name="Fitzgerald M."/>
            <person name="Haas B."/>
            <person name="Abouelleil A."/>
            <person name="Alvarado L."/>
            <person name="Arachchi H.M."/>
            <person name="Berlin A.M."/>
            <person name="Chapman S.B."/>
            <person name="Dewar J."/>
            <person name="Goldberg J."/>
            <person name="Griggs A."/>
            <person name="Gujja S."/>
            <person name="Hansen M."/>
            <person name="Howarth C."/>
            <person name="Imamovic A."/>
            <person name="Larimer J."/>
            <person name="McCowan C."/>
            <person name="Murphy C."/>
            <person name="Neiman D."/>
            <person name="Pearson M."/>
            <person name="Priest M."/>
            <person name="Roberts A."/>
            <person name="Saif S."/>
            <person name="Shea T."/>
            <person name="Sisk P."/>
            <person name="Sykes S."/>
            <person name="Wortman J."/>
            <person name="Nusbaum C."/>
            <person name="Birren B."/>
        </authorList>
    </citation>
    <scope>NUCLEOTIDE SEQUENCE [LARGE SCALE GENOMIC DNA]</scope>
    <source>
        <strain evidence="2 3">ATCC BAA-412</strain>
    </source>
</reference>
<name>R3WCM6_9ENTE</name>
<dbReference type="EMBL" id="AJAT01000012">
    <property type="protein sequence ID" value="EOL45232.1"/>
    <property type="molecule type" value="Genomic_DNA"/>
</dbReference>
<evidence type="ECO:0008006" key="4">
    <source>
        <dbReference type="Google" id="ProtNLM"/>
    </source>
</evidence>
<dbReference type="STRING" id="154621.RV11_GL000747"/>
<protein>
    <recommendedName>
        <fullName evidence="4">WxL domain-containing protein</fullName>
    </recommendedName>
</protein>
<keyword evidence="3" id="KW-1185">Reference proteome</keyword>
<comment type="caution">
    <text evidence="2">The sequence shown here is derived from an EMBL/GenBank/DDBJ whole genome shotgun (WGS) entry which is preliminary data.</text>
</comment>
<evidence type="ECO:0000313" key="2">
    <source>
        <dbReference type="EMBL" id="EOL45232.1"/>
    </source>
</evidence>
<dbReference type="PATRIC" id="fig|1158610.3.peg.1096"/>
<dbReference type="Proteomes" id="UP000013785">
    <property type="component" value="Unassembled WGS sequence"/>
</dbReference>
<dbReference type="OrthoDB" id="2200208at2"/>
<evidence type="ECO:0000256" key="1">
    <source>
        <dbReference type="SAM" id="MobiDB-lite"/>
    </source>
</evidence>
<feature type="region of interest" description="Disordered" evidence="1">
    <location>
        <begin position="88"/>
        <end position="111"/>
    </location>
</feature>
<dbReference type="eggNOG" id="ENOG5030KIV">
    <property type="taxonomic scope" value="Bacteria"/>
</dbReference>
<organism evidence="2 3">
    <name type="scientific">Enterococcus phoeniculicola ATCC BAA-412</name>
    <dbReference type="NCBI Taxonomy" id="1158610"/>
    <lineage>
        <taxon>Bacteria</taxon>
        <taxon>Bacillati</taxon>
        <taxon>Bacillota</taxon>
        <taxon>Bacilli</taxon>
        <taxon>Lactobacillales</taxon>
        <taxon>Enterococcaceae</taxon>
        <taxon>Enterococcus</taxon>
    </lineage>
</organism>
<evidence type="ECO:0000313" key="3">
    <source>
        <dbReference type="Proteomes" id="UP000013785"/>
    </source>
</evidence>
<dbReference type="RefSeq" id="WP_010767790.1">
    <property type="nucleotide sequence ID" value="NZ_ASWE01000003.1"/>
</dbReference>
<sequence>MKKENLNIVFILVFIFVCFFLTKITVTAATSALTDTEDTSKQVEKTSNLTSFDYSDLTSEPDDINYHSQASLDLEAEYGAKASNEEEMESSSELEFKSEPLAETTSSNTQYSIETDREIVEASTRLPEPNGTDITVDTVDDLIAVLKNDTVVGGVIGIGGEYKYSGVKNIYLTTNMTIQTNVLIGKDKKSGTSVSRNLTIYGHAPDASAEAENVTLSIDSGSLKSNSNNQTIEFKEIKLVDLRTDSTYIESSKKNSLYAFTNVDFQGNTLVSIGSEKSGLTTVNGTGSVSLTNSTLETHSGNAIVSGADSIDFYETVAMNRVAEGQKPVFEFRKNQDSFFTAHSNSTVNITANGTGVWQSFFYNGKTTVAVDAGSSVNIDAGDSTINRFFGENEAKVSSLTVGTDASFIFNANNYAESAAVLDTRGLLVEQNAVFKLKAASDKAQLLWISADSSLNGGLQLRQPKSFLLEKSGGSSVAVMGSDNTTKNFNITADGLFFYDSMDRALLGELSVNSDKTLDQKYMIGNDNTPFSYNGKIQSKIAFNGSVTNSSIPGDGTRNLILSNTDGLVSIGVTKLIVDDLYSDNASYEDSTAITGQSYPGSRVILHYQAIKDDKLVTYVQETVADANGAFNWNLEGHLAAGKDVTVTSEYDYRYKSVVKHIPDEIAPSAEPVNQFIYVGDTMPSNVNELVKNVEDNSKEKVKVSLSADQTQFDNSKVGITQVKVDLEDESKNVTTVIVPVFVGDENSHVETTTKDKLYVIQGNNFTVPTVDLRANKNDEQRKAMVFEKGAVHLFDISKMTEISNDQLDIKGLENFVEGHTTAPFTFSYNDGTKVYEFGGNPVTATITLPVIAFKEVPSAINFDGKIAAFTTDYFPKESQELKISDERGVVTAGDWELQVQCTSFLSETGNENYPNLLWFRSSADAEKQSLLDNASIFSQSGAAEEKIVETLVSWKPENKLGVFIDAQPGELLKGSYQGELTWTINLTP</sequence>
<proteinExistence type="predicted"/>
<gene>
    <name evidence="2" type="ORF">UC3_01122</name>
</gene>
<dbReference type="AlphaFoldDB" id="R3WCM6"/>